<feature type="coiled-coil region" evidence="1">
    <location>
        <begin position="726"/>
        <end position="808"/>
    </location>
</feature>
<evidence type="ECO:0000256" key="2">
    <source>
        <dbReference type="SAM" id="MobiDB-lite"/>
    </source>
</evidence>
<sequence length="1031" mass="121502">MSSNNENQKRRPSESSEIEENNVKAQFRSIKAFVISKSQKPDNIENNDIMKSRDEKLLIKLLESPKKKEFSNNLEMEETFHSNTSFEGEQNNSFEKKLQTSFEKIGNASKKIINVVKTSITSMVESVLENQNNESSPKVKSTYRTSTPGDRSLSEDFDNLKEEDIAPVVDQDHVFLKSEINRLQTELEQGKENNECAVKKFEQHLQDRDTKICFYENDLKKLQNRYLTKCEEIRSLMEKYEKIEEDLYSENQKLLSTINLKELGYQKKINDLETQISESKCLFNNVIERKTELEKEVELFSSKRRCPLDKQCKSEGNICDRYKTHQSLNSCPIRKQEIDDYENLKRTSQLMQGEIERLKLNLMDEKDINDSNEIRVEKFQQEIENLKKKILESECELSKLSILNQGLEKKIKDTENLIKSDESFNEAKTEKLVRENQRRISQMQIEIDNLSHEKLNYENQISKMGEEIVSLKIEKEKKLLKEAELALKIADLSEKKEKSEKKEEEYINRINDFEMKITNFTRINEEISIMKEKLENELKLSIESKEIIKNQNEKLLSEKLVSDENFKKIEKQFENSTDENQRKIVELQNNIESLKQQLNENKRSDETEKLKQEIDNFKINKKDLENKIAFLENSLEEMKKCREKNEKILTEKETSLRILNLEKIDLKTKLDKSEAKLERTLSEKNEISGKLKIENEKNLELSQSINEMENFKNNQQTIFESNCNRMQCEIDSLKLDQERMKKLENERSELKKENKHLFDENKKLGQEFEKNNEECYLVTIQEQYQEILQKKQKEIDELNKKIETEKNLKTVNLRLKQEIINNLREEALNNFKIPNDSNNDVIIINSKDCSCPYKVCGGQGNINEINSKHRIGANCPLNPFNQTIKKNEDYSKKKILIQDLDSDFEPPRKTVRFNDEISYEPTKESARFSELNSAVTLDFDQIIRKKFNSCHSLKNETNFQMKKVWTRENLINHMTEIQTRNDPIIGVWNGSGVANGRFVYLGSRGKPYYLTPGLNRIYVTDRINYIIFFEN</sequence>
<keyword evidence="1" id="KW-0175">Coiled coil</keyword>
<dbReference type="AlphaFoldDB" id="A0A814HG87"/>
<feature type="coiled-coil region" evidence="1">
    <location>
        <begin position="341"/>
        <end position="551"/>
    </location>
</feature>
<gene>
    <name evidence="3" type="ORF">OXX778_LOCUS16814</name>
</gene>
<reference evidence="3" key="1">
    <citation type="submission" date="2021-02" db="EMBL/GenBank/DDBJ databases">
        <authorList>
            <person name="Nowell W R."/>
        </authorList>
    </citation>
    <scope>NUCLEOTIDE SEQUENCE</scope>
    <source>
        <strain evidence="3">Ploen Becks lab</strain>
    </source>
</reference>
<evidence type="ECO:0000313" key="3">
    <source>
        <dbReference type="EMBL" id="CAF1009364.1"/>
    </source>
</evidence>
<evidence type="ECO:0000256" key="1">
    <source>
        <dbReference type="SAM" id="Coils"/>
    </source>
</evidence>
<evidence type="ECO:0000313" key="4">
    <source>
        <dbReference type="Proteomes" id="UP000663879"/>
    </source>
</evidence>
<comment type="caution">
    <text evidence="3">The sequence shown here is derived from an EMBL/GenBank/DDBJ whole genome shotgun (WGS) entry which is preliminary data.</text>
</comment>
<organism evidence="3 4">
    <name type="scientific">Brachionus calyciflorus</name>
    <dbReference type="NCBI Taxonomy" id="104777"/>
    <lineage>
        <taxon>Eukaryota</taxon>
        <taxon>Metazoa</taxon>
        <taxon>Spiralia</taxon>
        <taxon>Gnathifera</taxon>
        <taxon>Rotifera</taxon>
        <taxon>Eurotatoria</taxon>
        <taxon>Monogononta</taxon>
        <taxon>Pseudotrocha</taxon>
        <taxon>Ploima</taxon>
        <taxon>Brachionidae</taxon>
        <taxon>Brachionus</taxon>
    </lineage>
</organism>
<protein>
    <submittedName>
        <fullName evidence="3">Uncharacterized protein</fullName>
    </submittedName>
</protein>
<feature type="coiled-coil region" evidence="1">
    <location>
        <begin position="577"/>
        <end position="690"/>
    </location>
</feature>
<dbReference type="EMBL" id="CAJNOC010004095">
    <property type="protein sequence ID" value="CAF1009364.1"/>
    <property type="molecule type" value="Genomic_DNA"/>
</dbReference>
<proteinExistence type="predicted"/>
<accession>A0A814HG87</accession>
<feature type="coiled-coil region" evidence="1">
    <location>
        <begin position="173"/>
        <end position="253"/>
    </location>
</feature>
<keyword evidence="4" id="KW-1185">Reference proteome</keyword>
<feature type="compositionally biased region" description="Polar residues" evidence="2">
    <location>
        <begin position="129"/>
        <end position="149"/>
    </location>
</feature>
<feature type="region of interest" description="Disordered" evidence="2">
    <location>
        <begin position="1"/>
        <end position="22"/>
    </location>
</feature>
<name>A0A814HG87_9BILA</name>
<feature type="region of interest" description="Disordered" evidence="2">
    <location>
        <begin position="129"/>
        <end position="152"/>
    </location>
</feature>
<dbReference type="Proteomes" id="UP000663879">
    <property type="component" value="Unassembled WGS sequence"/>
</dbReference>